<dbReference type="EMBL" id="BK014787">
    <property type="protein sequence ID" value="DAD75670.1"/>
    <property type="molecule type" value="Genomic_DNA"/>
</dbReference>
<proteinExistence type="predicted"/>
<name>A0A8S5M0F1_9CAUD</name>
<evidence type="ECO:0000313" key="1">
    <source>
        <dbReference type="EMBL" id="DAD75670.1"/>
    </source>
</evidence>
<accession>A0A8S5M0F1</accession>
<organism evidence="1">
    <name type="scientific">Podoviridae sp. ctzeq1</name>
    <dbReference type="NCBI Taxonomy" id="2826597"/>
    <lineage>
        <taxon>Viruses</taxon>
        <taxon>Duplodnaviria</taxon>
        <taxon>Heunggongvirae</taxon>
        <taxon>Uroviricota</taxon>
        <taxon>Caudoviricetes</taxon>
    </lineage>
</organism>
<protein>
    <submittedName>
        <fullName evidence="1">Uncharacterized protein</fullName>
    </submittedName>
</protein>
<sequence length="32" mass="3661">MFLGLFFDGRTGYGDLAIFVLLVWMAYKLGVF</sequence>
<reference evidence="1" key="1">
    <citation type="journal article" date="2021" name="Proc. Natl. Acad. Sci. U.S.A.">
        <title>A Catalog of Tens of Thousands of Viruses from Human Metagenomes Reveals Hidden Associations with Chronic Diseases.</title>
        <authorList>
            <person name="Tisza M.J."/>
            <person name="Buck C.B."/>
        </authorList>
    </citation>
    <scope>NUCLEOTIDE SEQUENCE</scope>
    <source>
        <strain evidence="1">Ctzeq1</strain>
    </source>
</reference>